<protein>
    <submittedName>
        <fullName evidence="1">Uncharacterized protein</fullName>
    </submittedName>
</protein>
<reference evidence="1" key="2">
    <citation type="submission" date="2021-10" db="EMBL/GenBank/DDBJ databases">
        <authorList>
            <person name="Piombo E."/>
        </authorList>
    </citation>
    <scope>NUCLEOTIDE SEQUENCE</scope>
</reference>
<proteinExistence type="predicted"/>
<dbReference type="EMBL" id="CADEHS020000001">
    <property type="protein sequence ID" value="CAG9936809.1"/>
    <property type="molecule type" value="Genomic_DNA"/>
</dbReference>
<accession>A0ACA9T7E5</accession>
<evidence type="ECO:0000313" key="2">
    <source>
        <dbReference type="Proteomes" id="UP000836387"/>
    </source>
</evidence>
<evidence type="ECO:0000313" key="1">
    <source>
        <dbReference type="EMBL" id="CAG9936809.1"/>
    </source>
</evidence>
<keyword evidence="2" id="KW-1185">Reference proteome</keyword>
<reference evidence="1" key="1">
    <citation type="submission" date="2020-04" db="EMBL/GenBank/DDBJ databases">
        <authorList>
            <person name="Broberg M."/>
        </authorList>
    </citation>
    <scope>NUCLEOTIDE SEQUENCE</scope>
</reference>
<gene>
    <name evidence="1" type="ORF">CRV2_00003991</name>
</gene>
<comment type="caution">
    <text evidence="1">The sequence shown here is derived from an EMBL/GenBank/DDBJ whole genome shotgun (WGS) entry which is preliminary data.</text>
</comment>
<sequence length="127" mass="14410">MARDFTIPVSGLQVLMQDADEKLETRQYKKRKTHPKSRGGCGSCKLKRVKNPPETASLATTGLKQVNCDQLTVFWGRNSAMRPSQHVNAAYELVQNASTETQMAPPTNPWKTRNRILVLYRYMLAEN</sequence>
<organism evidence="1 2">
    <name type="scientific">Clonostachys rosea f. rosea IK726</name>
    <dbReference type="NCBI Taxonomy" id="1349383"/>
    <lineage>
        <taxon>Eukaryota</taxon>
        <taxon>Fungi</taxon>
        <taxon>Dikarya</taxon>
        <taxon>Ascomycota</taxon>
        <taxon>Pezizomycotina</taxon>
        <taxon>Sordariomycetes</taxon>
        <taxon>Hypocreomycetidae</taxon>
        <taxon>Hypocreales</taxon>
        <taxon>Bionectriaceae</taxon>
        <taxon>Clonostachys</taxon>
    </lineage>
</organism>
<name>A0ACA9T7E5_BIOOC</name>
<dbReference type="Proteomes" id="UP000836387">
    <property type="component" value="Unassembled WGS sequence"/>
</dbReference>